<geneLocation type="mitochondrion" evidence="10"/>
<keyword evidence="9" id="KW-1278">Translocase</keyword>
<dbReference type="GO" id="GO:0008137">
    <property type="term" value="F:NADH dehydrogenase (ubiquinone) activity"/>
    <property type="evidence" value="ECO:0007669"/>
    <property type="project" value="UniProtKB-UniRule"/>
</dbReference>
<dbReference type="InterPro" id="IPR038430">
    <property type="entry name" value="NDAH_ubi_oxred_su3_sf"/>
</dbReference>
<evidence type="ECO:0000256" key="2">
    <source>
        <dbReference type="ARBA" id="ARBA00008472"/>
    </source>
</evidence>
<feature type="transmembrane region" description="Helical" evidence="9">
    <location>
        <begin position="6"/>
        <end position="25"/>
    </location>
</feature>
<keyword evidence="6 9" id="KW-1133">Transmembrane helix</keyword>
<keyword evidence="5 9" id="KW-0812">Transmembrane</keyword>
<comment type="subcellular location">
    <subcellularLocation>
        <location evidence="1">Membrane</location>
    </subcellularLocation>
    <subcellularLocation>
        <location evidence="9">Mitochondrion membrane</location>
        <topology evidence="9">Multi-pass membrane protein</topology>
    </subcellularLocation>
</comment>
<evidence type="ECO:0000256" key="9">
    <source>
        <dbReference type="RuleBase" id="RU003640"/>
    </source>
</evidence>
<dbReference type="InterPro" id="IPR000440">
    <property type="entry name" value="NADH_UbQ/plastoQ_OxRdtase_su3"/>
</dbReference>
<protein>
    <recommendedName>
        <fullName evidence="3 9">NADH-ubiquinone oxidoreductase chain 3</fullName>
        <ecNumber evidence="9">7.1.1.2</ecNumber>
    </recommendedName>
</protein>
<evidence type="ECO:0000256" key="1">
    <source>
        <dbReference type="ARBA" id="ARBA00004370"/>
    </source>
</evidence>
<feature type="transmembrane region" description="Helical" evidence="9">
    <location>
        <begin position="85"/>
        <end position="105"/>
    </location>
</feature>
<keyword evidence="9" id="KW-0830">Ubiquinone</keyword>
<evidence type="ECO:0000313" key="10">
    <source>
        <dbReference type="EMBL" id="UZZ44071.1"/>
    </source>
</evidence>
<reference evidence="10" key="1">
    <citation type="submission" date="2021-11" db="EMBL/GenBank/DDBJ databases">
        <authorList>
            <person name="Ge X.-Y."/>
            <person name="Peng L."/>
            <person name="Sun C.-H."/>
            <person name="Wang B.-X."/>
        </authorList>
    </citation>
    <scope>NUCLEOTIDE SEQUENCE</scope>
</reference>
<gene>
    <name evidence="10" type="primary">ND3</name>
</gene>
<accession>A0A9E8LNY3</accession>
<name>A0A9E8LNY3_9NEOP</name>
<dbReference type="Pfam" id="PF00507">
    <property type="entry name" value="Oxidored_q4"/>
    <property type="match status" value="1"/>
</dbReference>
<dbReference type="CTD" id="4537"/>
<evidence type="ECO:0000256" key="7">
    <source>
        <dbReference type="ARBA" id="ARBA00023136"/>
    </source>
</evidence>
<evidence type="ECO:0000256" key="4">
    <source>
        <dbReference type="ARBA" id="ARBA00022448"/>
    </source>
</evidence>
<dbReference type="GO" id="GO:0030964">
    <property type="term" value="C:NADH dehydrogenase complex"/>
    <property type="evidence" value="ECO:0007669"/>
    <property type="project" value="TreeGrafter"/>
</dbReference>
<dbReference type="PANTHER" id="PTHR11058">
    <property type="entry name" value="NADH-UBIQUINONE OXIDOREDUCTASE CHAIN 3"/>
    <property type="match status" value="1"/>
</dbReference>
<dbReference type="EC" id="7.1.1.2" evidence="9"/>
<dbReference type="GeneID" id="77425831"/>
<organism evidence="10">
    <name type="scientific">Kisaura zhejiangensis</name>
    <name type="common">nom. nud.</name>
    <dbReference type="NCBI Taxonomy" id="2904921"/>
    <lineage>
        <taxon>Eukaryota</taxon>
        <taxon>Metazoa</taxon>
        <taxon>Ecdysozoa</taxon>
        <taxon>Arthropoda</taxon>
        <taxon>Hexapoda</taxon>
        <taxon>Insecta</taxon>
        <taxon>Pterygota</taxon>
        <taxon>Neoptera</taxon>
        <taxon>Endopterygota</taxon>
        <taxon>Trichoptera</taxon>
        <taxon>Annulipalpia</taxon>
        <taxon>Philopotamoidea</taxon>
        <taxon>Philopotamidae</taxon>
        <taxon>Philopotaminae</taxon>
        <taxon>Kisaura</taxon>
    </lineage>
</organism>
<sequence>MYLILYLFMIMLFICNLIMYLSIILSKKKFFDREKNSSFECGFNPSYFTRMPFSMHFYLIAVIFLIFDVEITILLPLFYTMNNSNMIIFITISFFFLTILFLGLIHEWNQKILNWSL</sequence>
<keyword evidence="9 10" id="KW-0496">Mitochondrion</keyword>
<feature type="transmembrane region" description="Helical" evidence="9">
    <location>
        <begin position="57"/>
        <end position="79"/>
    </location>
</feature>
<comment type="function">
    <text evidence="9">Core subunit of the mitochondrial membrane respiratory chain NADH dehydrogenase (Complex I) which catalyzes electron transfer from NADH through the respiratory chain, using ubiquinone as an electron acceptor. Essential for the catalytic activity of complex I.</text>
</comment>
<evidence type="ECO:0000256" key="3">
    <source>
        <dbReference type="ARBA" id="ARBA00021007"/>
    </source>
</evidence>
<dbReference type="RefSeq" id="YP_010586296.1">
    <property type="nucleotide sequence ID" value="NC_069264.1"/>
</dbReference>
<evidence type="ECO:0000256" key="6">
    <source>
        <dbReference type="ARBA" id="ARBA00022989"/>
    </source>
</evidence>
<dbReference type="Gene3D" id="1.20.58.1610">
    <property type="entry name" value="NADH:ubiquinone/plastoquinone oxidoreductase, chain 3"/>
    <property type="match status" value="1"/>
</dbReference>
<evidence type="ECO:0000256" key="5">
    <source>
        <dbReference type="ARBA" id="ARBA00022692"/>
    </source>
</evidence>
<keyword evidence="9" id="KW-0679">Respiratory chain</keyword>
<evidence type="ECO:0000256" key="8">
    <source>
        <dbReference type="ARBA" id="ARBA00049551"/>
    </source>
</evidence>
<keyword evidence="9" id="KW-0249">Electron transport</keyword>
<keyword evidence="9" id="KW-0520">NAD</keyword>
<proteinExistence type="inferred from homology"/>
<dbReference type="EMBL" id="OL678025">
    <property type="protein sequence ID" value="UZZ44071.1"/>
    <property type="molecule type" value="Genomic_DNA"/>
</dbReference>
<keyword evidence="7 9" id="KW-0472">Membrane</keyword>
<reference evidence="10" key="2">
    <citation type="journal article" date="2022" name="Syst. Entomol.">
        <title>Massive gene rearrangements of mitochondrial genomes and implications for the phylogeny of Trichoptera (Insecta).</title>
        <authorList>
            <person name="Ge X."/>
            <person name="Peng L."/>
            <person name="Vogler A.P."/>
            <person name="Morse J.C."/>
            <person name="Yang L."/>
            <person name="Sun C."/>
            <person name="Wang B."/>
        </authorList>
    </citation>
    <scope>NUCLEOTIDE SEQUENCE</scope>
</reference>
<dbReference type="PANTHER" id="PTHR11058:SF9">
    <property type="entry name" value="NADH-UBIQUINONE OXIDOREDUCTASE CHAIN 3"/>
    <property type="match status" value="1"/>
</dbReference>
<dbReference type="AlphaFoldDB" id="A0A9E8LNY3"/>
<comment type="similarity">
    <text evidence="2 9">Belongs to the complex I subunit 3 family.</text>
</comment>
<dbReference type="GO" id="GO:0031966">
    <property type="term" value="C:mitochondrial membrane"/>
    <property type="evidence" value="ECO:0007669"/>
    <property type="project" value="UniProtKB-SubCell"/>
</dbReference>
<comment type="catalytic activity">
    <reaction evidence="8 9">
        <text>a ubiquinone + NADH + 5 H(+)(in) = a ubiquinol + NAD(+) + 4 H(+)(out)</text>
        <dbReference type="Rhea" id="RHEA:29091"/>
        <dbReference type="Rhea" id="RHEA-COMP:9565"/>
        <dbReference type="Rhea" id="RHEA-COMP:9566"/>
        <dbReference type="ChEBI" id="CHEBI:15378"/>
        <dbReference type="ChEBI" id="CHEBI:16389"/>
        <dbReference type="ChEBI" id="CHEBI:17976"/>
        <dbReference type="ChEBI" id="CHEBI:57540"/>
        <dbReference type="ChEBI" id="CHEBI:57945"/>
        <dbReference type="EC" id="7.1.1.2"/>
    </reaction>
</comment>
<keyword evidence="4 9" id="KW-0813">Transport</keyword>